<dbReference type="InterPro" id="IPR015424">
    <property type="entry name" value="PyrdxlP-dep_Trfase"/>
</dbReference>
<feature type="domain" description="Serine hydroxymethyltransferase-like" evidence="5">
    <location>
        <begin position="1"/>
        <end position="376"/>
    </location>
</feature>
<evidence type="ECO:0000256" key="1">
    <source>
        <dbReference type="ARBA" id="ARBA00001933"/>
    </source>
</evidence>
<dbReference type="SUPFAM" id="SSF53383">
    <property type="entry name" value="PLP-dependent transferases"/>
    <property type="match status" value="1"/>
</dbReference>
<dbReference type="NCBIfam" id="NF000586">
    <property type="entry name" value="PRK00011.1"/>
    <property type="match status" value="1"/>
</dbReference>
<dbReference type="HAMAP" id="MF_00051">
    <property type="entry name" value="SHMT"/>
    <property type="match status" value="1"/>
</dbReference>
<dbReference type="STRING" id="1617426.TR69_WS6001001258"/>
<dbReference type="CDD" id="cd00378">
    <property type="entry name" value="SHMT"/>
    <property type="match status" value="1"/>
</dbReference>
<feature type="binding site" evidence="3">
    <location>
        <position position="93"/>
    </location>
    <ligand>
        <name>(6S)-5,6,7,8-tetrahydrofolate</name>
        <dbReference type="ChEBI" id="CHEBI:57453"/>
    </ligand>
</feature>
<name>A0A136LWC8_9BACT</name>
<dbReference type="InterPro" id="IPR015421">
    <property type="entry name" value="PyrdxlP-dep_Trfase_major"/>
</dbReference>
<dbReference type="Proteomes" id="UP000070457">
    <property type="component" value="Unassembled WGS sequence"/>
</dbReference>
<comment type="subcellular location">
    <subcellularLocation>
        <location evidence="3">Cytoplasm</location>
    </subcellularLocation>
</comment>
<keyword evidence="3" id="KW-0028">Amino-acid biosynthesis</keyword>
<dbReference type="PANTHER" id="PTHR11680">
    <property type="entry name" value="SERINE HYDROXYMETHYLTRANSFERASE"/>
    <property type="match status" value="1"/>
</dbReference>
<dbReference type="PATRIC" id="fig|1617426.3.peg.1245"/>
<keyword evidence="3" id="KW-0554">One-carbon metabolism</keyword>
<evidence type="ECO:0000313" key="7">
    <source>
        <dbReference type="Proteomes" id="UP000070457"/>
    </source>
</evidence>
<dbReference type="GO" id="GO:0035999">
    <property type="term" value="P:tetrahydrofolate interconversion"/>
    <property type="evidence" value="ECO:0007669"/>
    <property type="project" value="UniProtKB-UniRule"/>
</dbReference>
<protein>
    <recommendedName>
        <fullName evidence="3">Serine hydroxymethyltransferase</fullName>
        <shortName evidence="3">SHMT</shortName>
        <shortName evidence="3">Serine methylase</shortName>
        <ecNumber evidence="3">2.1.2.1</ecNumber>
    </recommendedName>
</protein>
<organism evidence="6 7">
    <name type="scientific">candidate division WS6 bacterium OLB20</name>
    <dbReference type="NCBI Taxonomy" id="1617426"/>
    <lineage>
        <taxon>Bacteria</taxon>
        <taxon>Candidatus Dojkabacteria</taxon>
    </lineage>
</organism>
<dbReference type="GO" id="GO:0008168">
    <property type="term" value="F:methyltransferase activity"/>
    <property type="evidence" value="ECO:0007669"/>
    <property type="project" value="UniProtKB-KW"/>
</dbReference>
<feature type="binding site" evidence="3">
    <location>
        <position position="237"/>
    </location>
    <ligand>
        <name>(6S)-5,6,7,8-tetrahydrofolate</name>
        <dbReference type="ChEBI" id="CHEBI:57453"/>
    </ligand>
</feature>
<evidence type="ECO:0000256" key="3">
    <source>
        <dbReference type="HAMAP-Rule" id="MF_00051"/>
    </source>
</evidence>
<comment type="catalytic activity">
    <reaction evidence="3">
        <text>(6R)-5,10-methylene-5,6,7,8-tetrahydrofolate + glycine + H2O = (6S)-5,6,7,8-tetrahydrofolate + L-serine</text>
        <dbReference type="Rhea" id="RHEA:15481"/>
        <dbReference type="ChEBI" id="CHEBI:15377"/>
        <dbReference type="ChEBI" id="CHEBI:15636"/>
        <dbReference type="ChEBI" id="CHEBI:33384"/>
        <dbReference type="ChEBI" id="CHEBI:57305"/>
        <dbReference type="ChEBI" id="CHEBI:57453"/>
        <dbReference type="EC" id="2.1.2.1"/>
    </reaction>
</comment>
<comment type="function">
    <text evidence="3">Catalyzes the reversible interconversion of serine and glycine with tetrahydrofolate (THF) serving as the one-carbon carrier. This reaction serves as the major source of one-carbon groups required for the biosynthesis of purines, thymidylate, methionine, and other important biomolecules. Also exhibits THF-independent aldolase activity toward beta-hydroxyamino acids, producing glycine and aldehydes, via a retro-aldol mechanism.</text>
</comment>
<keyword evidence="3 6" id="KW-0808">Transferase</keyword>
<sequence>MIPSENFASKAVREAVGSVFMHKYSEGYPFKRYYEGNYNIDDLEELAKTRAAELFSIPDDWSVNVQALSGSPANLAVYLGLLKPGDTIMGMYLPDGGHLSHGWSYEPKEKQNPAELKYEGGSRKVNVTSQFYRSVQYKTDPETQLLDYDVIEKIALDEKPKLIVTGGTAYPREIDYRRMKAIAEKAGAYYLADIAHEAGLVSAGVNASPVGIADVVTFTTHKTLRASRGAIILGRSELMKQIDRAVFPGLQGGPHNHSIAGIAVGLHEAMQPEFKVYAQQVVTNAQTLAKALAEHNFSIVSGGTDKHLVLIDLTGKGVFGRKYARALDYAGIIANMNTMPQETRPPADPSALRVGTPWITTRGLKEEHMWQIADWMNRVMEQVAGYDSELEFEDFDKRAASDKELAGIADEVRSLCKKYPLEI</sequence>
<comment type="caution">
    <text evidence="6">The sequence shown here is derived from an EMBL/GenBank/DDBJ whole genome shotgun (WGS) entry which is preliminary data.</text>
</comment>
<keyword evidence="2 3" id="KW-0663">Pyridoxal phosphate</keyword>
<dbReference type="Pfam" id="PF00464">
    <property type="entry name" value="SHMT"/>
    <property type="match status" value="1"/>
</dbReference>
<comment type="pathway">
    <text evidence="3">One-carbon metabolism; tetrahydrofolate interconversion.</text>
</comment>
<dbReference type="GO" id="GO:0005737">
    <property type="term" value="C:cytoplasm"/>
    <property type="evidence" value="ECO:0007669"/>
    <property type="project" value="UniProtKB-SubCell"/>
</dbReference>
<dbReference type="AlphaFoldDB" id="A0A136LWC8"/>
<feature type="modified residue" description="N6-(pyridoxal phosphate)lysine" evidence="3 4">
    <location>
        <position position="222"/>
    </location>
</feature>
<comment type="subunit">
    <text evidence="3">Homodimer.</text>
</comment>
<dbReference type="UniPathway" id="UPA00288">
    <property type="reaction ID" value="UER01023"/>
</dbReference>
<dbReference type="GO" id="GO:0019264">
    <property type="term" value="P:glycine biosynthetic process from serine"/>
    <property type="evidence" value="ECO:0007669"/>
    <property type="project" value="UniProtKB-UniRule"/>
</dbReference>
<dbReference type="EC" id="2.1.2.1" evidence="3"/>
<dbReference type="InterPro" id="IPR001085">
    <property type="entry name" value="Ser_HO-MeTrfase"/>
</dbReference>
<evidence type="ECO:0000313" key="6">
    <source>
        <dbReference type="EMBL" id="KXK25970.1"/>
    </source>
</evidence>
<comment type="caution">
    <text evidence="3">Lacks conserved residue(s) required for the propagation of feature annotation.</text>
</comment>
<comment type="similarity">
    <text evidence="3">Belongs to the SHMT family.</text>
</comment>
<evidence type="ECO:0000256" key="4">
    <source>
        <dbReference type="PIRSR" id="PIRSR000412-50"/>
    </source>
</evidence>
<keyword evidence="3" id="KW-0963">Cytoplasm</keyword>
<reference evidence="6 7" key="1">
    <citation type="submission" date="2015-02" db="EMBL/GenBank/DDBJ databases">
        <title>Improved understanding of the partial-nitritation anammox process through 23 genomes representing the majority of the microbial community.</title>
        <authorList>
            <person name="Speth D.R."/>
            <person name="In T Zandt M."/>
            <person name="Guerrero Cruz S."/>
            <person name="Jetten M.S."/>
            <person name="Dutilh B.E."/>
        </authorList>
    </citation>
    <scope>NUCLEOTIDE SEQUENCE [LARGE SCALE GENOMIC DNA]</scope>
    <source>
        <strain evidence="6">OLB20</strain>
    </source>
</reference>
<keyword evidence="6" id="KW-0489">Methyltransferase</keyword>
<proteinExistence type="inferred from homology"/>
<comment type="cofactor">
    <cofactor evidence="1 3 4">
        <name>pyridoxal 5'-phosphate</name>
        <dbReference type="ChEBI" id="CHEBI:597326"/>
    </cofactor>
</comment>
<dbReference type="Gene3D" id="3.40.640.10">
    <property type="entry name" value="Type I PLP-dependent aspartate aminotransferase-like (Major domain)"/>
    <property type="match status" value="1"/>
</dbReference>
<dbReference type="Gene3D" id="3.90.1150.10">
    <property type="entry name" value="Aspartate Aminotransferase, domain 1"/>
    <property type="match status" value="1"/>
</dbReference>
<feature type="site" description="Plays an important role in substrate specificity" evidence="3">
    <location>
        <position position="221"/>
    </location>
</feature>
<dbReference type="EMBL" id="JYNZ01000005">
    <property type="protein sequence ID" value="KXK25970.1"/>
    <property type="molecule type" value="Genomic_DNA"/>
</dbReference>
<dbReference type="GO" id="GO:0030170">
    <property type="term" value="F:pyridoxal phosphate binding"/>
    <property type="evidence" value="ECO:0007669"/>
    <property type="project" value="UniProtKB-UniRule"/>
</dbReference>
<gene>
    <name evidence="3 6" type="primary">glyA</name>
    <name evidence="6" type="ORF">TR69_WS6001001258</name>
</gene>
<dbReference type="PANTHER" id="PTHR11680:SF35">
    <property type="entry name" value="SERINE HYDROXYMETHYLTRANSFERASE 1"/>
    <property type="match status" value="1"/>
</dbReference>
<accession>A0A136LWC8</accession>
<evidence type="ECO:0000256" key="2">
    <source>
        <dbReference type="ARBA" id="ARBA00022898"/>
    </source>
</evidence>
<comment type="pathway">
    <text evidence="3">Amino-acid biosynthesis; glycine biosynthesis; glycine from L-serine: step 1/1.</text>
</comment>
<dbReference type="InterPro" id="IPR039429">
    <property type="entry name" value="SHMT-like_dom"/>
</dbReference>
<dbReference type="GO" id="GO:0032259">
    <property type="term" value="P:methylation"/>
    <property type="evidence" value="ECO:0007669"/>
    <property type="project" value="UniProtKB-KW"/>
</dbReference>
<dbReference type="InterPro" id="IPR049943">
    <property type="entry name" value="Ser_HO-MeTrfase-like"/>
</dbReference>
<evidence type="ECO:0000259" key="5">
    <source>
        <dbReference type="Pfam" id="PF00464"/>
    </source>
</evidence>
<feature type="binding site" evidence="3">
    <location>
        <begin position="97"/>
        <end position="99"/>
    </location>
    <ligand>
        <name>(6S)-5,6,7,8-tetrahydrofolate</name>
        <dbReference type="ChEBI" id="CHEBI:57453"/>
    </ligand>
</feature>
<dbReference type="InterPro" id="IPR015422">
    <property type="entry name" value="PyrdxlP-dep_Trfase_small"/>
</dbReference>
<dbReference type="UniPathway" id="UPA00193"/>
<dbReference type="GO" id="GO:0004372">
    <property type="term" value="F:glycine hydroxymethyltransferase activity"/>
    <property type="evidence" value="ECO:0007669"/>
    <property type="project" value="UniProtKB-UniRule"/>
</dbReference>
<dbReference type="PIRSF" id="PIRSF000412">
    <property type="entry name" value="SHMT"/>
    <property type="match status" value="1"/>
</dbReference>